<feature type="compositionally biased region" description="Basic and acidic residues" evidence="4">
    <location>
        <begin position="559"/>
        <end position="572"/>
    </location>
</feature>
<dbReference type="InterPro" id="IPR000531">
    <property type="entry name" value="Beta-barrel_TonB"/>
</dbReference>
<dbReference type="HOGENOM" id="CLU_009563_0_0_5"/>
<dbReference type="KEGG" id="hba:Hbal_0286"/>
<dbReference type="GO" id="GO:0009279">
    <property type="term" value="C:cell outer membrane"/>
    <property type="evidence" value="ECO:0007669"/>
    <property type="project" value="UniProtKB-SubCell"/>
</dbReference>
<feature type="compositionally biased region" description="Gly residues" evidence="4">
    <location>
        <begin position="613"/>
        <end position="634"/>
    </location>
</feature>
<feature type="compositionally biased region" description="Low complexity" evidence="4">
    <location>
        <begin position="598"/>
        <end position="612"/>
    </location>
</feature>
<dbReference type="eggNOG" id="COG4206">
    <property type="taxonomic scope" value="Bacteria"/>
</dbReference>
<reference evidence="8" key="1">
    <citation type="journal article" date="2011" name="J. Bacteriol.">
        <title>Genome sequences of eight morphologically diverse alphaproteobacteria.</title>
        <authorList>
            <consortium name="US DOE Joint Genome Institute"/>
            <person name="Brown P.J."/>
            <person name="Kysela D.T."/>
            <person name="Buechlein A."/>
            <person name="Hemmerich C."/>
            <person name="Brun Y.V."/>
        </authorList>
    </citation>
    <scope>NUCLEOTIDE SEQUENCE [LARGE SCALE GENOMIC DNA]</scope>
    <source>
        <strain evidence="8">ATCC 49814 / DSM 5838 / IFAM 1418</strain>
    </source>
</reference>
<dbReference type="Proteomes" id="UP000002745">
    <property type="component" value="Chromosome"/>
</dbReference>
<dbReference type="RefSeq" id="WP_012778146.1">
    <property type="nucleotide sequence ID" value="NC_012982.1"/>
</dbReference>
<evidence type="ECO:0000313" key="7">
    <source>
        <dbReference type="EMBL" id="ACT57988.1"/>
    </source>
</evidence>
<keyword evidence="5" id="KW-0732">Signal</keyword>
<dbReference type="STRING" id="582402.Hbal_0286"/>
<evidence type="ECO:0000313" key="8">
    <source>
        <dbReference type="Proteomes" id="UP000002745"/>
    </source>
</evidence>
<dbReference type="InterPro" id="IPR036942">
    <property type="entry name" value="Beta-barrel_TonB_sf"/>
</dbReference>
<feature type="region of interest" description="Disordered" evidence="4">
    <location>
        <begin position="559"/>
        <end position="635"/>
    </location>
</feature>
<dbReference type="InterPro" id="IPR037066">
    <property type="entry name" value="Plug_dom_sf"/>
</dbReference>
<keyword evidence="3" id="KW-0998">Cell outer membrane</keyword>
<proteinExistence type="predicted"/>
<evidence type="ECO:0000259" key="6">
    <source>
        <dbReference type="Pfam" id="PF00593"/>
    </source>
</evidence>
<evidence type="ECO:0000256" key="3">
    <source>
        <dbReference type="ARBA" id="ARBA00023237"/>
    </source>
</evidence>
<keyword evidence="2" id="KW-0472">Membrane</keyword>
<dbReference type="Gene3D" id="2.170.130.10">
    <property type="entry name" value="TonB-dependent receptor, plug domain"/>
    <property type="match status" value="1"/>
</dbReference>
<feature type="signal peptide" evidence="5">
    <location>
        <begin position="1"/>
        <end position="23"/>
    </location>
</feature>
<accession>C6XLT2</accession>
<dbReference type="AlphaFoldDB" id="C6XLT2"/>
<dbReference type="SUPFAM" id="SSF56935">
    <property type="entry name" value="Porins"/>
    <property type="match status" value="1"/>
</dbReference>
<dbReference type="EMBL" id="CP001678">
    <property type="protein sequence ID" value="ACT57988.1"/>
    <property type="molecule type" value="Genomic_DNA"/>
</dbReference>
<dbReference type="PANTHER" id="PTHR47234">
    <property type="match status" value="1"/>
</dbReference>
<dbReference type="OrthoDB" id="7224136at2"/>
<sequence length="792" mass="85632">MKKSLVVVSLCAGSVGLTGIAAAQDELNLDTIVIESSRILNPELGIIKPELTLDSSDISAYGVTSLEDLLTEISTVTGGGSGRPEMLLNGKRISGFREIRKYPPEALERVEVLSEDAALRYGFRPDKKVINFILKENFHSLTAEAGVEAPSDGGQFITEIELNNLQLSGENRRWNTDFEYNTQDALFESDRDIVYADGEDGTMRTLEPEQDTLDLVGSFSHMLPGEISATYLGSIVNENANSVLGADNDGNLNVREQDTLTGEASFVLNKMLDTGNWTVNGAYSYENVDRVTGIATSPEDDSTSQTTTDGLSVDAVYFRNLFSLPAGFVGTTIQSGYSKTELSSSSMSGGEEEQTELSRDNLNAQISLDVPVLTEEFVLGAISTNFNGQLSDVSDAGELLSYGYGLTWQPLSQLQLMASSTYSENAPTVSQLGAAYQVTPNSRVFDFSTGQTIENVEKITGGNADLQNEESQLLRLNASWEPFSERRVNIVATYTDERIENVISSFPDLTPIIEEAYADRVVRDDDGQLVSIDTRALNFAEKIEKKLSLSLNWSKSLKANERPELSTEERQKLRAVMSKRRSKDEAPPSEGPPEEGSPDAGAAPPKQAASARGGAGRGGPPGGGRGPGPGGRGQGRIYFSASYDLALEDTLLISEGGTKLDLLNGDTISSAGGTSEHTFSARGGYSKGAIGLNTRMNWESGTQVNGSQLGTLDFDPLLTIDARIRYDFDNKPKLIAKYPLLSATSISLSVDNIFNEKRNVTSADGSVPISYQPDILDPLGRVIEIKFRKLIF</sequence>
<evidence type="ECO:0000256" key="5">
    <source>
        <dbReference type="SAM" id="SignalP"/>
    </source>
</evidence>
<dbReference type="PANTHER" id="PTHR47234:SF2">
    <property type="entry name" value="TONB-DEPENDENT RECEPTOR"/>
    <property type="match status" value="1"/>
</dbReference>
<protein>
    <recommendedName>
        <fullName evidence="6">TonB-dependent receptor-like beta-barrel domain-containing protein</fullName>
    </recommendedName>
</protein>
<feature type="domain" description="TonB-dependent receptor-like beta-barrel" evidence="6">
    <location>
        <begin position="236"/>
        <end position="511"/>
    </location>
</feature>
<evidence type="ECO:0000256" key="4">
    <source>
        <dbReference type="SAM" id="MobiDB-lite"/>
    </source>
</evidence>
<dbReference type="Gene3D" id="2.40.170.20">
    <property type="entry name" value="TonB-dependent receptor, beta-barrel domain"/>
    <property type="match status" value="2"/>
</dbReference>
<keyword evidence="8" id="KW-1185">Reference proteome</keyword>
<organism evidence="7 8">
    <name type="scientific">Hirschia baltica (strain ATCC 49814 / DSM 5838 / IFAM 1418)</name>
    <dbReference type="NCBI Taxonomy" id="582402"/>
    <lineage>
        <taxon>Bacteria</taxon>
        <taxon>Pseudomonadati</taxon>
        <taxon>Pseudomonadota</taxon>
        <taxon>Alphaproteobacteria</taxon>
        <taxon>Hyphomonadales</taxon>
        <taxon>Hyphomonadaceae</taxon>
        <taxon>Hirschia</taxon>
    </lineage>
</organism>
<feature type="chain" id="PRO_5002971443" description="TonB-dependent receptor-like beta-barrel domain-containing protein" evidence="5">
    <location>
        <begin position="24"/>
        <end position="792"/>
    </location>
</feature>
<comment type="subcellular location">
    <subcellularLocation>
        <location evidence="1">Cell outer membrane</location>
    </subcellularLocation>
</comment>
<dbReference type="Pfam" id="PF00593">
    <property type="entry name" value="TonB_dep_Rec_b-barrel"/>
    <property type="match status" value="1"/>
</dbReference>
<gene>
    <name evidence="7" type="ordered locus">Hbal_0286</name>
</gene>
<evidence type="ECO:0000256" key="2">
    <source>
        <dbReference type="ARBA" id="ARBA00023136"/>
    </source>
</evidence>
<name>C6XLT2_HIRBI</name>
<evidence type="ECO:0000256" key="1">
    <source>
        <dbReference type="ARBA" id="ARBA00004442"/>
    </source>
</evidence>